<sequence>MLGIRRIMATVPLSEIPTLTLLYQLKQLVPSTNPALPMPSRTLNNKICVIRGDITTLEVDAIVNAANNSLLGGGGVDGAIHHAAGTGLVKECRTLDGCDTGSAKITGGYDLPCKKVIHAVGPIYSSRRKVASAADLKGCYATSLKLAVQNDCKSIAFSALSTGVYGYPSEDAARIAIQTVRDFLEEEDGEKLDKVIFCTFTKKDVDAYNDYLPLYFPSVDFEPESTASATIGMPDTDTEDEWEKIEAGQSADNGPRKKEDRNKKDTSREDTPKPDIPKDGAAKGSPVTKKEKPN</sequence>
<reference evidence="3 4" key="1">
    <citation type="submission" date="2024-06" db="EMBL/GenBank/DDBJ databases">
        <title>Complete genome of Phlyctema vagabunda strain 19-DSS-EL-015.</title>
        <authorList>
            <person name="Fiorenzani C."/>
        </authorList>
    </citation>
    <scope>NUCLEOTIDE SEQUENCE [LARGE SCALE GENOMIC DNA]</scope>
    <source>
        <strain evidence="3 4">19-DSS-EL-015</strain>
    </source>
</reference>
<dbReference type="InterPro" id="IPR043472">
    <property type="entry name" value="Macro_dom-like"/>
</dbReference>
<dbReference type="EMBL" id="JBFCZG010000001">
    <property type="protein sequence ID" value="KAL3427207.1"/>
    <property type="molecule type" value="Genomic_DNA"/>
</dbReference>
<dbReference type="PROSITE" id="PS51154">
    <property type="entry name" value="MACRO"/>
    <property type="match status" value="1"/>
</dbReference>
<feature type="domain" description="Macro" evidence="2">
    <location>
        <begin position="34"/>
        <end position="216"/>
    </location>
</feature>
<dbReference type="CDD" id="cd02908">
    <property type="entry name" value="Macro_OAADPr_deacetylase"/>
    <property type="match status" value="1"/>
</dbReference>
<proteinExistence type="predicted"/>
<dbReference type="PANTHER" id="PTHR11106">
    <property type="entry name" value="GANGLIOSIDE INDUCED DIFFERENTIATION ASSOCIATED PROTEIN 2-RELATED"/>
    <property type="match status" value="1"/>
</dbReference>
<accession>A0ABR4PVM5</accession>
<keyword evidence="4" id="KW-1185">Reference proteome</keyword>
<dbReference type="Pfam" id="PF01661">
    <property type="entry name" value="Macro"/>
    <property type="match status" value="1"/>
</dbReference>
<dbReference type="Proteomes" id="UP001629113">
    <property type="component" value="Unassembled WGS sequence"/>
</dbReference>
<organism evidence="3 4">
    <name type="scientific">Phlyctema vagabunda</name>
    <dbReference type="NCBI Taxonomy" id="108571"/>
    <lineage>
        <taxon>Eukaryota</taxon>
        <taxon>Fungi</taxon>
        <taxon>Dikarya</taxon>
        <taxon>Ascomycota</taxon>
        <taxon>Pezizomycotina</taxon>
        <taxon>Leotiomycetes</taxon>
        <taxon>Helotiales</taxon>
        <taxon>Dermateaceae</taxon>
        <taxon>Phlyctema</taxon>
    </lineage>
</organism>
<evidence type="ECO:0000313" key="3">
    <source>
        <dbReference type="EMBL" id="KAL3427207.1"/>
    </source>
</evidence>
<dbReference type="SUPFAM" id="SSF52949">
    <property type="entry name" value="Macro domain-like"/>
    <property type="match status" value="1"/>
</dbReference>
<dbReference type="NCBIfam" id="NF001664">
    <property type="entry name" value="PRK00431.1-6"/>
    <property type="match status" value="1"/>
</dbReference>
<gene>
    <name evidence="3" type="ORF">PVAG01_00716</name>
</gene>
<evidence type="ECO:0000256" key="1">
    <source>
        <dbReference type="SAM" id="MobiDB-lite"/>
    </source>
</evidence>
<protein>
    <submittedName>
        <fullName evidence="3">Macro domain-containing protein</fullName>
    </submittedName>
</protein>
<dbReference type="SMART" id="SM00506">
    <property type="entry name" value="A1pp"/>
    <property type="match status" value="1"/>
</dbReference>
<dbReference type="PANTHER" id="PTHR11106:SF27">
    <property type="entry name" value="MACRO DOMAIN-CONTAINING PROTEIN"/>
    <property type="match status" value="1"/>
</dbReference>
<evidence type="ECO:0000259" key="2">
    <source>
        <dbReference type="PROSITE" id="PS51154"/>
    </source>
</evidence>
<name>A0ABR4PVM5_9HELO</name>
<feature type="region of interest" description="Disordered" evidence="1">
    <location>
        <begin position="226"/>
        <end position="294"/>
    </location>
</feature>
<comment type="caution">
    <text evidence="3">The sequence shown here is derived from an EMBL/GenBank/DDBJ whole genome shotgun (WGS) entry which is preliminary data.</text>
</comment>
<feature type="compositionally biased region" description="Basic and acidic residues" evidence="1">
    <location>
        <begin position="254"/>
        <end position="281"/>
    </location>
</feature>
<evidence type="ECO:0000313" key="4">
    <source>
        <dbReference type="Proteomes" id="UP001629113"/>
    </source>
</evidence>
<dbReference type="Gene3D" id="3.40.220.10">
    <property type="entry name" value="Leucine Aminopeptidase, subunit E, domain 1"/>
    <property type="match status" value="1"/>
</dbReference>
<dbReference type="InterPro" id="IPR002589">
    <property type="entry name" value="Macro_dom"/>
</dbReference>